<evidence type="ECO:0000313" key="8">
    <source>
        <dbReference type="Proteomes" id="UP001164803"/>
    </source>
</evidence>
<keyword evidence="4" id="KW-0029">Amino-acid transport</keyword>
<feature type="chain" id="PRO_5046683221" evidence="5">
    <location>
        <begin position="22"/>
        <end position="381"/>
    </location>
</feature>
<feature type="signal peptide" evidence="5">
    <location>
        <begin position="1"/>
        <end position="21"/>
    </location>
</feature>
<dbReference type="InterPro" id="IPR028082">
    <property type="entry name" value="Peripla_BP_I"/>
</dbReference>
<evidence type="ECO:0000256" key="2">
    <source>
        <dbReference type="ARBA" id="ARBA00022448"/>
    </source>
</evidence>
<evidence type="ECO:0000259" key="6">
    <source>
        <dbReference type="Pfam" id="PF13458"/>
    </source>
</evidence>
<dbReference type="EMBL" id="CP104064">
    <property type="protein sequence ID" value="WAH35769.1"/>
    <property type="molecule type" value="Genomic_DNA"/>
</dbReference>
<keyword evidence="8" id="KW-1185">Reference proteome</keyword>
<sequence length="381" mass="40668">MKKARKCLLGLVGAVCLGSIAGCGTNQSSKEINIGVSAPLTGQFAQDGKYMKQGIQLAVNDVNAKGGIGGRQIKLFFEDDQGPNPTVASNAVTKLVTQDNVVAVIGPHFSPAMLPAESLFSKYKVPALTGATGPVITAQGNPWIFRIRLNDSIGAKLLVQYAVNDLHLKRVGLDYVNTSFGQSGIQAVKQALAADGITPVDIQTHDDSTKDFTSQILSFEKAKVDGVIVWTDDQPSGLLAQQMKQLGANFKLIGSTSFSQPPFLNLAGSASNGAYAITDFTQNNPDPRIQAWESKFNSVYHTKPELYATAYYDAMNILIDALQHSSKVDAPSIQKALENIKNYQGVITNYSYSSGGDMVHAGLITQVQNGQPVVIKKVSGS</sequence>
<evidence type="ECO:0000256" key="1">
    <source>
        <dbReference type="ARBA" id="ARBA00010062"/>
    </source>
</evidence>
<protein>
    <submittedName>
        <fullName evidence="7">ABC transporter substrate-binding protein</fullName>
    </submittedName>
</protein>
<dbReference type="Gene3D" id="3.40.50.2300">
    <property type="match status" value="2"/>
</dbReference>
<evidence type="ECO:0000256" key="3">
    <source>
        <dbReference type="ARBA" id="ARBA00022729"/>
    </source>
</evidence>
<accession>A0ABY6YZ79</accession>
<keyword evidence="2" id="KW-0813">Transport</keyword>
<dbReference type="Pfam" id="PF13458">
    <property type="entry name" value="Peripla_BP_6"/>
    <property type="match status" value="1"/>
</dbReference>
<dbReference type="PROSITE" id="PS51257">
    <property type="entry name" value="PROKAR_LIPOPROTEIN"/>
    <property type="match status" value="1"/>
</dbReference>
<evidence type="ECO:0000313" key="7">
    <source>
        <dbReference type="EMBL" id="WAH35769.1"/>
    </source>
</evidence>
<gene>
    <name evidence="7" type="ORF">NZD86_16040</name>
</gene>
<dbReference type="RefSeq" id="WP_268043051.1">
    <property type="nucleotide sequence ID" value="NZ_CP104064.1"/>
</dbReference>
<dbReference type="InterPro" id="IPR028081">
    <property type="entry name" value="Leu-bd"/>
</dbReference>
<organism evidence="7 8">
    <name type="scientific">Alicyclobacillus dauci</name>
    <dbReference type="NCBI Taxonomy" id="1475485"/>
    <lineage>
        <taxon>Bacteria</taxon>
        <taxon>Bacillati</taxon>
        <taxon>Bacillota</taxon>
        <taxon>Bacilli</taxon>
        <taxon>Bacillales</taxon>
        <taxon>Alicyclobacillaceae</taxon>
        <taxon>Alicyclobacillus</taxon>
    </lineage>
</organism>
<evidence type="ECO:0000256" key="4">
    <source>
        <dbReference type="ARBA" id="ARBA00022970"/>
    </source>
</evidence>
<dbReference type="PANTHER" id="PTHR30483:SF6">
    <property type="entry name" value="PERIPLASMIC BINDING PROTEIN OF ABC TRANSPORTER FOR NATURAL AMINO ACIDS"/>
    <property type="match status" value="1"/>
</dbReference>
<keyword evidence="3 5" id="KW-0732">Signal</keyword>
<comment type="similarity">
    <text evidence="1">Belongs to the leucine-binding protein family.</text>
</comment>
<dbReference type="PANTHER" id="PTHR30483">
    <property type="entry name" value="LEUCINE-SPECIFIC-BINDING PROTEIN"/>
    <property type="match status" value="1"/>
</dbReference>
<dbReference type="InterPro" id="IPR051010">
    <property type="entry name" value="BCAA_transport"/>
</dbReference>
<dbReference type="SUPFAM" id="SSF53822">
    <property type="entry name" value="Periplasmic binding protein-like I"/>
    <property type="match status" value="1"/>
</dbReference>
<name>A0ABY6YZ79_9BACL</name>
<evidence type="ECO:0000256" key="5">
    <source>
        <dbReference type="SAM" id="SignalP"/>
    </source>
</evidence>
<reference evidence="7" key="1">
    <citation type="submission" date="2022-08" db="EMBL/GenBank/DDBJ databases">
        <title>Alicyclobacillus dauci DSM2870, complete genome.</title>
        <authorList>
            <person name="Wang Q."/>
            <person name="Cai R."/>
            <person name="Wang Z."/>
        </authorList>
    </citation>
    <scope>NUCLEOTIDE SEQUENCE</scope>
    <source>
        <strain evidence="7">DSM 28700</strain>
    </source>
</reference>
<proteinExistence type="inferred from homology"/>
<dbReference type="PRINTS" id="PR00337">
    <property type="entry name" value="LEUILEVALBP"/>
</dbReference>
<dbReference type="InterPro" id="IPR000709">
    <property type="entry name" value="Leu_Ile_Val-bd"/>
</dbReference>
<feature type="domain" description="Leucine-binding protein" evidence="6">
    <location>
        <begin position="31"/>
        <end position="370"/>
    </location>
</feature>
<dbReference type="Proteomes" id="UP001164803">
    <property type="component" value="Chromosome"/>
</dbReference>